<organism evidence="1">
    <name type="scientific">Siphoviridae sp. ctYh54</name>
    <dbReference type="NCBI Taxonomy" id="2826379"/>
    <lineage>
        <taxon>Viruses</taxon>
        <taxon>Duplodnaviria</taxon>
        <taxon>Heunggongvirae</taxon>
        <taxon>Uroviricota</taxon>
        <taxon>Caudoviricetes</taxon>
    </lineage>
</organism>
<dbReference type="EMBL" id="BK014884">
    <property type="protein sequence ID" value="DAD80536.1"/>
    <property type="molecule type" value="Genomic_DNA"/>
</dbReference>
<sequence length="220" mass="25732">MTAIIVEGLDRCGKTTQIKRMMKYFMDKPIQWMHYSAIPGVTPSEQTEFFKKTFRDMFRMILTHESTNWILDRSHLGEAVYAPLYRPQENPSYVWYLEGEYRIGSRADIALIILLDSSLENLKRDDGDSLSTDVEMVKKEIEGFKQVFRSTSIQNKILIDIAGKSIDQVSEEIRIFLSAFRKKNSESSLEYSESFWQYLEPDKYKPIPNVKIYKSPRNAI</sequence>
<reference evidence="1" key="1">
    <citation type="journal article" date="2021" name="Proc. Natl. Acad. Sci. U.S.A.">
        <title>A Catalog of Tens of Thousands of Viruses from Human Metagenomes Reveals Hidden Associations with Chronic Diseases.</title>
        <authorList>
            <person name="Tisza M.J."/>
            <person name="Buck C.B."/>
        </authorList>
    </citation>
    <scope>NUCLEOTIDE SEQUENCE</scope>
    <source>
        <strain evidence="1">CtYh54</strain>
    </source>
</reference>
<evidence type="ECO:0000313" key="1">
    <source>
        <dbReference type="EMBL" id="DAD80536.1"/>
    </source>
</evidence>
<dbReference type="GO" id="GO:0016301">
    <property type="term" value="F:kinase activity"/>
    <property type="evidence" value="ECO:0007669"/>
    <property type="project" value="UniProtKB-KW"/>
</dbReference>
<keyword evidence="1" id="KW-0418">Kinase</keyword>
<proteinExistence type="predicted"/>
<dbReference type="InterPro" id="IPR027417">
    <property type="entry name" value="P-loop_NTPase"/>
</dbReference>
<name>A0A8S5MED3_9CAUD</name>
<protein>
    <submittedName>
        <fullName evidence="1">Putative polyphosphate kinase 2 family protein</fullName>
    </submittedName>
</protein>
<dbReference type="SUPFAM" id="SSF52540">
    <property type="entry name" value="P-loop containing nucleoside triphosphate hydrolases"/>
    <property type="match status" value="1"/>
</dbReference>
<keyword evidence="1" id="KW-0808">Transferase</keyword>
<accession>A0A8S5MED3</accession>
<dbReference type="Gene3D" id="3.40.50.300">
    <property type="entry name" value="P-loop containing nucleotide triphosphate hydrolases"/>
    <property type="match status" value="1"/>
</dbReference>